<feature type="transmembrane region" description="Helical" evidence="1">
    <location>
        <begin position="236"/>
        <end position="253"/>
    </location>
</feature>
<dbReference type="PANTHER" id="PTHR23028">
    <property type="entry name" value="ACETYLTRANSFERASE"/>
    <property type="match status" value="1"/>
</dbReference>
<dbReference type="GO" id="GO:0016746">
    <property type="term" value="F:acyltransferase activity"/>
    <property type="evidence" value="ECO:0007669"/>
    <property type="project" value="UniProtKB-KW"/>
</dbReference>
<organism evidence="3 4">
    <name type="scientific">Janthinobacterium lividum</name>
    <dbReference type="NCBI Taxonomy" id="29581"/>
    <lineage>
        <taxon>Bacteria</taxon>
        <taxon>Pseudomonadati</taxon>
        <taxon>Pseudomonadota</taxon>
        <taxon>Betaproteobacteria</taxon>
        <taxon>Burkholderiales</taxon>
        <taxon>Oxalobacteraceae</taxon>
        <taxon>Janthinobacterium</taxon>
    </lineage>
</organism>
<dbReference type="EMBL" id="JAVFKP010000009">
    <property type="protein sequence ID" value="MDQ4629371.1"/>
    <property type="molecule type" value="Genomic_DNA"/>
</dbReference>
<feature type="transmembrane region" description="Helical" evidence="1">
    <location>
        <begin position="328"/>
        <end position="349"/>
    </location>
</feature>
<dbReference type="InterPro" id="IPR050879">
    <property type="entry name" value="Acyltransferase_3"/>
</dbReference>
<keyword evidence="1" id="KW-0812">Transmembrane</keyword>
<evidence type="ECO:0000259" key="2">
    <source>
        <dbReference type="Pfam" id="PF01757"/>
    </source>
</evidence>
<feature type="domain" description="Acyltransferase 3" evidence="2">
    <location>
        <begin position="8"/>
        <end position="345"/>
    </location>
</feature>
<feature type="transmembrane region" description="Helical" evidence="1">
    <location>
        <begin position="12"/>
        <end position="30"/>
    </location>
</feature>
<accession>A0ABU0Y0K1</accession>
<feature type="transmembrane region" description="Helical" evidence="1">
    <location>
        <begin position="165"/>
        <end position="182"/>
    </location>
</feature>
<dbReference type="Proteomes" id="UP001237592">
    <property type="component" value="Unassembled WGS sequence"/>
</dbReference>
<sequence length="386" mass="43935">MKNHNKLDWLEALRGIAATLVVLTHARYFMLNTSNWEKADEILRPGAMGVDLFFIISGFIMAYSTRNSDGSLAYAKTFAIKRFARVWPVYAIITFWWIAATQDVTAYFSSYDNVILFLKSIFFIPVTIDNPPYFGAALPLGWTLEFEMYFYAIFCASLCFKQWRWLALFAWMIATVLLIPMLHNPALSAYDATRNLSYSFVYFNLMSNPIIFEFLAGAAIGLLYLQDWARIRNPAIAYHLLGLSIALTIWLGYSRVVDFHGPSKWGGALALTVLVMAIASKTVKIPAPRWLVWLGSISFSLYLSHTITHHYFGLAMLKLDMEAHTHSWGYIFMTTVTAISVAAVVHRYLEKMLSESMRNKLLALLVEQQKPQPREQDSHAAAVTKE</sequence>
<dbReference type="EC" id="2.3.-.-" evidence="3"/>
<feature type="transmembrane region" description="Helical" evidence="1">
    <location>
        <begin position="202"/>
        <end position="224"/>
    </location>
</feature>
<proteinExistence type="predicted"/>
<comment type="caution">
    <text evidence="3">The sequence shown here is derived from an EMBL/GenBank/DDBJ whole genome shotgun (WGS) entry which is preliminary data.</text>
</comment>
<dbReference type="PANTHER" id="PTHR23028:SF131">
    <property type="entry name" value="BLR2367 PROTEIN"/>
    <property type="match status" value="1"/>
</dbReference>
<keyword evidence="1" id="KW-0472">Membrane</keyword>
<evidence type="ECO:0000256" key="1">
    <source>
        <dbReference type="SAM" id="Phobius"/>
    </source>
</evidence>
<feature type="transmembrane region" description="Helical" evidence="1">
    <location>
        <begin position="133"/>
        <end position="153"/>
    </location>
</feature>
<reference evidence="3 4" key="1">
    <citation type="submission" date="2023-08" db="EMBL/GenBank/DDBJ databases">
        <title>Draft genome sequence of Janthinobacterium lividum.</title>
        <authorList>
            <person name="Chun B.H."/>
            <person name="Lee Y."/>
        </authorList>
    </citation>
    <scope>NUCLEOTIDE SEQUENCE [LARGE SCALE GENOMIC DNA]</scope>
    <source>
        <strain evidence="3 4">AMJK</strain>
    </source>
</reference>
<feature type="transmembrane region" description="Helical" evidence="1">
    <location>
        <begin position="42"/>
        <end position="63"/>
    </location>
</feature>
<evidence type="ECO:0000313" key="3">
    <source>
        <dbReference type="EMBL" id="MDQ4629371.1"/>
    </source>
</evidence>
<evidence type="ECO:0000313" key="4">
    <source>
        <dbReference type="Proteomes" id="UP001237592"/>
    </source>
</evidence>
<feature type="transmembrane region" description="Helical" evidence="1">
    <location>
        <begin position="265"/>
        <end position="283"/>
    </location>
</feature>
<name>A0ABU0Y0K1_9BURK</name>
<gene>
    <name evidence="3" type="ORF">RB624_26105</name>
</gene>
<dbReference type="Pfam" id="PF01757">
    <property type="entry name" value="Acyl_transf_3"/>
    <property type="match status" value="1"/>
</dbReference>
<keyword evidence="4" id="KW-1185">Reference proteome</keyword>
<feature type="transmembrane region" description="Helical" evidence="1">
    <location>
        <begin position="83"/>
        <end position="100"/>
    </location>
</feature>
<keyword evidence="3" id="KW-0012">Acyltransferase</keyword>
<dbReference type="RefSeq" id="WP_307780587.1">
    <property type="nucleotide sequence ID" value="NZ_JAVFKP010000009.1"/>
</dbReference>
<protein>
    <submittedName>
        <fullName evidence="3">Acyltransferase</fullName>
        <ecNumber evidence="3">2.3.-.-</ecNumber>
    </submittedName>
</protein>
<keyword evidence="3" id="KW-0808">Transferase</keyword>
<feature type="transmembrane region" description="Helical" evidence="1">
    <location>
        <begin position="290"/>
        <end position="308"/>
    </location>
</feature>
<keyword evidence="1" id="KW-1133">Transmembrane helix</keyword>
<dbReference type="InterPro" id="IPR002656">
    <property type="entry name" value="Acyl_transf_3_dom"/>
</dbReference>